<dbReference type="Proteomes" id="UP000541444">
    <property type="component" value="Unassembled WGS sequence"/>
</dbReference>
<evidence type="ECO:0000256" key="1">
    <source>
        <dbReference type="SAM" id="MobiDB-lite"/>
    </source>
</evidence>
<dbReference type="AlphaFoldDB" id="A0A7J7M336"/>
<feature type="region of interest" description="Disordered" evidence="1">
    <location>
        <begin position="43"/>
        <end position="67"/>
    </location>
</feature>
<comment type="caution">
    <text evidence="2">The sequence shown here is derived from an EMBL/GenBank/DDBJ whole genome shotgun (WGS) entry which is preliminary data.</text>
</comment>
<sequence length="67" mass="8051">MHFCYDIFILKNLYCCLVKDLWVPILRQCCTKDTMTKLRRSENAKCKSKSCTSETSSHVRRHEWEVH</sequence>
<evidence type="ECO:0000313" key="2">
    <source>
        <dbReference type="EMBL" id="KAF6149194.1"/>
    </source>
</evidence>
<accession>A0A7J7M336</accession>
<name>A0A7J7M336_9MAGN</name>
<keyword evidence="3" id="KW-1185">Reference proteome</keyword>
<evidence type="ECO:0000313" key="3">
    <source>
        <dbReference type="Proteomes" id="UP000541444"/>
    </source>
</evidence>
<gene>
    <name evidence="2" type="ORF">GIB67_026050</name>
</gene>
<reference evidence="2 3" key="1">
    <citation type="journal article" date="2020" name="IScience">
        <title>Genome Sequencing of the Endangered Kingdonia uniflora (Circaeasteraceae, Ranunculales) Reveals Potential Mechanisms of Evolutionary Specialization.</title>
        <authorList>
            <person name="Sun Y."/>
            <person name="Deng T."/>
            <person name="Zhang A."/>
            <person name="Moore M.J."/>
            <person name="Landis J.B."/>
            <person name="Lin N."/>
            <person name="Zhang H."/>
            <person name="Zhang X."/>
            <person name="Huang J."/>
            <person name="Zhang X."/>
            <person name="Sun H."/>
            <person name="Wang H."/>
        </authorList>
    </citation>
    <scope>NUCLEOTIDE SEQUENCE [LARGE SCALE GENOMIC DNA]</scope>
    <source>
        <strain evidence="2">TB1705</strain>
        <tissue evidence="2">Leaf</tissue>
    </source>
</reference>
<organism evidence="2 3">
    <name type="scientific">Kingdonia uniflora</name>
    <dbReference type="NCBI Taxonomy" id="39325"/>
    <lineage>
        <taxon>Eukaryota</taxon>
        <taxon>Viridiplantae</taxon>
        <taxon>Streptophyta</taxon>
        <taxon>Embryophyta</taxon>
        <taxon>Tracheophyta</taxon>
        <taxon>Spermatophyta</taxon>
        <taxon>Magnoliopsida</taxon>
        <taxon>Ranunculales</taxon>
        <taxon>Circaeasteraceae</taxon>
        <taxon>Kingdonia</taxon>
    </lineage>
</organism>
<protein>
    <submittedName>
        <fullName evidence="2">Uncharacterized protein</fullName>
    </submittedName>
</protein>
<dbReference type="EMBL" id="JACGCM010001798">
    <property type="protein sequence ID" value="KAF6149194.1"/>
    <property type="molecule type" value="Genomic_DNA"/>
</dbReference>
<proteinExistence type="predicted"/>